<feature type="domain" description="Protein FecR C-terminal" evidence="3">
    <location>
        <begin position="321"/>
        <end position="389"/>
    </location>
</feature>
<gene>
    <name evidence="4" type="ORF">SAMN05660841_00055</name>
</gene>
<dbReference type="Pfam" id="PF16344">
    <property type="entry name" value="FecR_C"/>
    <property type="match status" value="1"/>
</dbReference>
<dbReference type="Gene3D" id="2.60.120.1440">
    <property type="match status" value="1"/>
</dbReference>
<feature type="transmembrane region" description="Helical" evidence="1">
    <location>
        <begin position="93"/>
        <end position="112"/>
    </location>
</feature>
<evidence type="ECO:0000313" key="4">
    <source>
        <dbReference type="EMBL" id="SKB36801.1"/>
    </source>
</evidence>
<dbReference type="GO" id="GO:0016989">
    <property type="term" value="F:sigma factor antagonist activity"/>
    <property type="evidence" value="ECO:0007669"/>
    <property type="project" value="TreeGrafter"/>
</dbReference>
<dbReference type="Proteomes" id="UP000190150">
    <property type="component" value="Unassembled WGS sequence"/>
</dbReference>
<proteinExistence type="predicted"/>
<dbReference type="AlphaFoldDB" id="A0A1T5AP20"/>
<sequence length="392" mass="44910">MIMDRYPHHIAKILSTAHFSEWTAQENALIRDWLSEDERNQEVLDAVLRKEDVSKDLKLLQSFDTAHAWDKHKALISVGSAPVRRIRMYNKKFFWYLAASIAVAIGIVFFNAQRVPIDQEHLISSIQPGANQATLKLADGTVVPLRSNEDGILMNNGLTYEDGVKVEGIENTSFSSFEMTTPRGGQFRMTLPDGTKVWLNADTRLAYREDDNERGVEMDGEAYFEVKRKLKSDKNPNGGLKPFYVKTSKQEIAVLGTHFNVKSYKEDVKSYTTLVEGSVRVRTDNEELMLIPGEQGVVQNNSLNKIPVDVSTVLAWKEGSFVFNSERLDEILKQVGRWYDVDFIIEDNKLKGERFEVMVPRFGRLEELLDLLRKTGKIKFKYDDRKVYVSEK</sequence>
<dbReference type="InterPro" id="IPR006860">
    <property type="entry name" value="FecR"/>
</dbReference>
<dbReference type="Gene3D" id="3.55.50.30">
    <property type="match status" value="1"/>
</dbReference>
<keyword evidence="5" id="KW-1185">Reference proteome</keyword>
<evidence type="ECO:0000313" key="5">
    <source>
        <dbReference type="Proteomes" id="UP000190150"/>
    </source>
</evidence>
<evidence type="ECO:0000259" key="3">
    <source>
        <dbReference type="Pfam" id="PF16344"/>
    </source>
</evidence>
<dbReference type="Pfam" id="PF04773">
    <property type="entry name" value="FecR"/>
    <property type="match status" value="1"/>
</dbReference>
<protein>
    <submittedName>
        <fullName evidence="4">FecR family protein</fullName>
    </submittedName>
</protein>
<dbReference type="EMBL" id="FUZF01000001">
    <property type="protein sequence ID" value="SKB36801.1"/>
    <property type="molecule type" value="Genomic_DNA"/>
</dbReference>
<reference evidence="5" key="1">
    <citation type="submission" date="2017-02" db="EMBL/GenBank/DDBJ databases">
        <authorList>
            <person name="Varghese N."/>
            <person name="Submissions S."/>
        </authorList>
    </citation>
    <scope>NUCLEOTIDE SEQUENCE [LARGE SCALE GENOMIC DNA]</scope>
    <source>
        <strain evidence="5">DSM 24091</strain>
    </source>
</reference>
<dbReference type="OrthoDB" id="694985at2"/>
<dbReference type="PANTHER" id="PTHR30273:SF2">
    <property type="entry name" value="PROTEIN FECR"/>
    <property type="match status" value="1"/>
</dbReference>
<dbReference type="InterPro" id="IPR032508">
    <property type="entry name" value="FecR_C"/>
</dbReference>
<evidence type="ECO:0000259" key="2">
    <source>
        <dbReference type="Pfam" id="PF04773"/>
    </source>
</evidence>
<accession>A0A1T5AP20</accession>
<dbReference type="STRING" id="1513896.SAMN05660841_00055"/>
<evidence type="ECO:0000256" key="1">
    <source>
        <dbReference type="SAM" id="Phobius"/>
    </source>
</evidence>
<organism evidence="4 5">
    <name type="scientific">Sphingobacterium nematocida</name>
    <dbReference type="NCBI Taxonomy" id="1513896"/>
    <lineage>
        <taxon>Bacteria</taxon>
        <taxon>Pseudomonadati</taxon>
        <taxon>Bacteroidota</taxon>
        <taxon>Sphingobacteriia</taxon>
        <taxon>Sphingobacteriales</taxon>
        <taxon>Sphingobacteriaceae</taxon>
        <taxon>Sphingobacterium</taxon>
    </lineage>
</organism>
<dbReference type="InterPro" id="IPR012373">
    <property type="entry name" value="Ferrdict_sens_TM"/>
</dbReference>
<feature type="domain" description="FecR protein" evidence="2">
    <location>
        <begin position="179"/>
        <end position="280"/>
    </location>
</feature>
<keyword evidence="1" id="KW-0812">Transmembrane</keyword>
<dbReference type="PANTHER" id="PTHR30273">
    <property type="entry name" value="PERIPLASMIC SIGNAL SENSOR AND SIGMA FACTOR ACTIVATOR FECR-RELATED"/>
    <property type="match status" value="1"/>
</dbReference>
<keyword evidence="1" id="KW-1133">Transmembrane helix</keyword>
<name>A0A1T5AP20_9SPHI</name>
<keyword evidence="1" id="KW-0472">Membrane</keyword>